<accession>A0ABT4I977</accession>
<dbReference type="RefSeq" id="WP_268917334.1">
    <property type="nucleotide sequence ID" value="NZ_CP124548.1"/>
</dbReference>
<dbReference type="InterPro" id="IPR036188">
    <property type="entry name" value="FAD/NAD-bd_sf"/>
</dbReference>
<dbReference type="EMBL" id="JAPTMY010000012">
    <property type="protein sequence ID" value="MCZ0857817.1"/>
    <property type="molecule type" value="Genomic_DNA"/>
</dbReference>
<feature type="compositionally biased region" description="Pro residues" evidence="1">
    <location>
        <begin position="132"/>
        <end position="145"/>
    </location>
</feature>
<organism evidence="2 3">
    <name type="scientific">Actinomyces israelii</name>
    <dbReference type="NCBI Taxonomy" id="1659"/>
    <lineage>
        <taxon>Bacteria</taxon>
        <taxon>Bacillati</taxon>
        <taxon>Actinomycetota</taxon>
        <taxon>Actinomycetes</taxon>
        <taxon>Actinomycetales</taxon>
        <taxon>Actinomycetaceae</taxon>
        <taxon>Actinomyces</taxon>
    </lineage>
</organism>
<protein>
    <submittedName>
        <fullName evidence="2">FAD-dependent oxidoreductase</fullName>
    </submittedName>
</protein>
<evidence type="ECO:0000313" key="2">
    <source>
        <dbReference type="EMBL" id="MCZ0857817.1"/>
    </source>
</evidence>
<feature type="region of interest" description="Disordered" evidence="1">
    <location>
        <begin position="1"/>
        <end position="30"/>
    </location>
</feature>
<gene>
    <name evidence="2" type="ORF">OHJ16_07140</name>
</gene>
<feature type="region of interest" description="Disordered" evidence="1">
    <location>
        <begin position="129"/>
        <end position="150"/>
    </location>
</feature>
<name>A0ABT4I977_9ACTO</name>
<sequence>MTPPAADTPSPRSVQFRTETNETGATTPAPAAPLDLLGGEELVEHWDALVVGGGIAGLTAAWELTRAGLRPLLIEARGYTGGLVAAGAIAGVRMDLGAEGFAVRGGAVTSMADALGLDVVGPAGGGARLFLPPRPGEPAQSPPAPSDGDPARGWRLHRFVRGAVLGIPAHPLADDVIAVIGEQAAERAARDARLGEAGTRPGDPEDLASFVRTRMGDGVLDRLVGPIVAGIYSADPAALAADTVLPGLREATARLGSLQAAVGEALERRRARGCGKADATIAGGLSRLTDALRAAVETAGGGVLTRTGAQWLRPAGGTSDGPDDGAPGAAPDGGAPGWAVAIAPTGRGPTPSDEPVPVGPARIVRTPRVVLACSAPAALRLLGGAGSAGSAGGAGAGQVGTDLPIPAGAPIARFTLVARAPDLAGAPVGSGLLVAGAAGCPVRAKALSHLSAKWPWIGAELAALHGPGTHALRLSYGRPGEPPPEVDLERALADARTLTGVRITPSDVVDSALVRWDGTLPPATPEHRERVRRLRAQVRGLPGLALTGAWAAGTGIAAVVEDARLQAIVTAGADAGSLPVASASIHQEE</sequence>
<feature type="compositionally biased region" description="Low complexity" evidence="1">
    <location>
        <begin position="21"/>
        <end position="30"/>
    </location>
</feature>
<dbReference type="Proteomes" id="UP001072034">
    <property type="component" value="Unassembled WGS sequence"/>
</dbReference>
<dbReference type="Gene3D" id="3.90.660.20">
    <property type="entry name" value="Protoporphyrinogen oxidase, mitochondrial, domain 2"/>
    <property type="match status" value="1"/>
</dbReference>
<dbReference type="InterPro" id="IPR050464">
    <property type="entry name" value="Zeta_carotene_desat/Oxidored"/>
</dbReference>
<feature type="compositionally biased region" description="Low complexity" evidence="1">
    <location>
        <begin position="324"/>
        <end position="333"/>
    </location>
</feature>
<evidence type="ECO:0000313" key="3">
    <source>
        <dbReference type="Proteomes" id="UP001072034"/>
    </source>
</evidence>
<keyword evidence="3" id="KW-1185">Reference proteome</keyword>
<dbReference type="Gene3D" id="1.10.3110.10">
    <property type="entry name" value="protoporphyrinogen ix oxidase, domain 3"/>
    <property type="match status" value="1"/>
</dbReference>
<proteinExistence type="predicted"/>
<dbReference type="Pfam" id="PF13450">
    <property type="entry name" value="NAD_binding_8"/>
    <property type="match status" value="1"/>
</dbReference>
<comment type="caution">
    <text evidence="2">The sequence shown here is derived from an EMBL/GenBank/DDBJ whole genome shotgun (WGS) entry which is preliminary data.</text>
</comment>
<dbReference type="PANTHER" id="PTHR42923">
    <property type="entry name" value="PROTOPORPHYRINOGEN OXIDASE"/>
    <property type="match status" value="1"/>
</dbReference>
<dbReference type="Gene3D" id="3.50.50.60">
    <property type="entry name" value="FAD/NAD(P)-binding domain"/>
    <property type="match status" value="1"/>
</dbReference>
<dbReference type="PANTHER" id="PTHR42923:SF3">
    <property type="entry name" value="PROTOPORPHYRINOGEN OXIDASE"/>
    <property type="match status" value="1"/>
</dbReference>
<reference evidence="2" key="1">
    <citation type="submission" date="2022-10" db="EMBL/GenBank/DDBJ databases">
        <title>Genome sequence of Actinomyces israelii ATCC 10048.</title>
        <authorList>
            <person name="Watt R.M."/>
            <person name="Tong W.M."/>
        </authorList>
    </citation>
    <scope>NUCLEOTIDE SEQUENCE</scope>
    <source>
        <strain evidence="2">ATCC 10048</strain>
    </source>
</reference>
<dbReference type="SUPFAM" id="SSF51905">
    <property type="entry name" value="FAD/NAD(P)-binding domain"/>
    <property type="match status" value="1"/>
</dbReference>
<evidence type="ECO:0000256" key="1">
    <source>
        <dbReference type="SAM" id="MobiDB-lite"/>
    </source>
</evidence>
<feature type="region of interest" description="Disordered" evidence="1">
    <location>
        <begin position="311"/>
        <end position="338"/>
    </location>
</feature>